<keyword evidence="5" id="KW-0294">Fucose metabolism</keyword>
<dbReference type="GO" id="GO:0005783">
    <property type="term" value="C:endoplasmic reticulum"/>
    <property type="evidence" value="ECO:0007669"/>
    <property type="project" value="UniProtKB-SubCell"/>
</dbReference>
<comment type="similarity">
    <text evidence="7">Belongs to the glycosyltransferase 68 family.</text>
</comment>
<dbReference type="Pfam" id="PF10250">
    <property type="entry name" value="O-FucT"/>
    <property type="match status" value="1"/>
</dbReference>
<reference evidence="9" key="1">
    <citation type="submission" date="2021-01" db="EMBL/GenBank/DDBJ databases">
        <authorList>
            <person name="Corre E."/>
            <person name="Pelletier E."/>
            <person name="Niang G."/>
            <person name="Scheremetjew M."/>
            <person name="Finn R."/>
            <person name="Kale V."/>
            <person name="Holt S."/>
            <person name="Cochrane G."/>
            <person name="Meng A."/>
            <person name="Brown T."/>
            <person name="Cohen L."/>
        </authorList>
    </citation>
    <scope>NUCLEOTIDE SEQUENCE</scope>
    <source>
        <strain evidence="9">GSBS06</strain>
    </source>
</reference>
<evidence type="ECO:0000256" key="8">
    <source>
        <dbReference type="ARBA" id="ARBA00026232"/>
    </source>
</evidence>
<comment type="subcellular location">
    <subcellularLocation>
        <location evidence="1">Endoplasmic reticulum</location>
    </subcellularLocation>
</comment>
<protein>
    <recommendedName>
        <fullName evidence="8">GDP-fucose protein O-fucosyltransferase 2</fullName>
    </recommendedName>
</protein>
<evidence type="ECO:0000256" key="1">
    <source>
        <dbReference type="ARBA" id="ARBA00004240"/>
    </source>
</evidence>
<evidence type="ECO:0000256" key="2">
    <source>
        <dbReference type="ARBA" id="ARBA00004922"/>
    </source>
</evidence>
<dbReference type="PANTHER" id="PTHR13398">
    <property type="entry name" value="GDP-FUCOSE PROTEIN O-FUCOSYLTRANSFERASE 2"/>
    <property type="match status" value="1"/>
</dbReference>
<comment type="pathway">
    <text evidence="2">Protein modification; protein glycosylation.</text>
</comment>
<dbReference type="PANTHER" id="PTHR13398:SF0">
    <property type="entry name" value="GDP-FUCOSE PROTEIN O-FUCOSYLTRANSFERASE 2"/>
    <property type="match status" value="1"/>
</dbReference>
<organism evidence="9">
    <name type="scientific">Aplanochytrium stocchinoi</name>
    <dbReference type="NCBI Taxonomy" id="215587"/>
    <lineage>
        <taxon>Eukaryota</taxon>
        <taxon>Sar</taxon>
        <taxon>Stramenopiles</taxon>
        <taxon>Bigyra</taxon>
        <taxon>Labyrinthulomycetes</taxon>
        <taxon>Thraustochytrida</taxon>
        <taxon>Thraustochytriidae</taxon>
        <taxon>Aplanochytrium</taxon>
    </lineage>
</organism>
<dbReference type="InterPro" id="IPR019378">
    <property type="entry name" value="GDP-Fuc_O-FucTrfase"/>
</dbReference>
<evidence type="ECO:0000256" key="3">
    <source>
        <dbReference type="ARBA" id="ARBA00022679"/>
    </source>
</evidence>
<evidence type="ECO:0000256" key="7">
    <source>
        <dbReference type="ARBA" id="ARBA00025803"/>
    </source>
</evidence>
<name>A0A7S3PJU6_9STRA</name>
<dbReference type="GO" id="GO:0006004">
    <property type="term" value="P:fucose metabolic process"/>
    <property type="evidence" value="ECO:0007669"/>
    <property type="project" value="UniProtKB-KW"/>
</dbReference>
<proteinExistence type="inferred from homology"/>
<evidence type="ECO:0000256" key="6">
    <source>
        <dbReference type="ARBA" id="ARBA00023277"/>
    </source>
</evidence>
<evidence type="ECO:0000256" key="4">
    <source>
        <dbReference type="ARBA" id="ARBA00022824"/>
    </source>
</evidence>
<accession>A0A7S3PJU6</accession>
<evidence type="ECO:0000313" key="9">
    <source>
        <dbReference type="EMBL" id="CAE0441668.1"/>
    </source>
</evidence>
<dbReference type="Gene3D" id="3.40.50.11350">
    <property type="match status" value="1"/>
</dbReference>
<dbReference type="GO" id="GO:0046922">
    <property type="term" value="F:peptide-O-fucosyltransferase activity"/>
    <property type="evidence" value="ECO:0007669"/>
    <property type="project" value="InterPro"/>
</dbReference>
<dbReference type="AlphaFoldDB" id="A0A7S3PJU6"/>
<keyword evidence="3" id="KW-0808">Transferase</keyword>
<dbReference type="InterPro" id="IPR045130">
    <property type="entry name" value="OFUT2-like"/>
</dbReference>
<sequence length="501" mass="58779">MMDAEITLSDFDGCGISSHQLRTCVLPAFERLEINTIEDVQRFAGDKDLQQIAEHVHQVPVVLVEAIVNKFRINSLDRIIDLVTEMLVKRYKDYIQVKSVQPQSDEECDHDIEAAVVKRISTRLYIITLSFLMFATFCLVYRKIWEESIEEEKLAADFAKEAAPYVHAFAKCDENSIHHQKYFRLGDSPEGYLCMRDRYGRLNNKLQEMVNALWFAHELDRTLILDWEIARVYDYIMWQNVFPHAKYRVAIVPTQHNKRLCSDGAKIDSKSELYPFMFSSSGRKALKQRLHKNNTMYLGVDAYHFFRMEADYSTMRGFYANLWPAKLITEKAERFIEKYFGDSPYMAVHLRDLEGSCSARMKRSHYKSTTCSPEKNTTLEILKQVGLFQDKMVPIFVASDFQKQRARHSYMDDNGYFYRGNCSVHLHECAMIDFEIVSRSNFFIGVFASSASRTMARTREFRRVRKGIFYPSILHWDKSKNPTLEDYETFSEFDRDFLKIK</sequence>
<keyword evidence="4" id="KW-0256">Endoplasmic reticulum</keyword>
<dbReference type="Gene3D" id="3.40.50.11340">
    <property type="match status" value="1"/>
</dbReference>
<evidence type="ECO:0000256" key="5">
    <source>
        <dbReference type="ARBA" id="ARBA00023253"/>
    </source>
</evidence>
<gene>
    <name evidence="9" type="ORF">ASTO00021_LOCUS11792</name>
</gene>
<keyword evidence="6" id="KW-0119">Carbohydrate metabolism</keyword>
<dbReference type="EMBL" id="HBIN01015542">
    <property type="protein sequence ID" value="CAE0441668.1"/>
    <property type="molecule type" value="Transcribed_RNA"/>
</dbReference>
<dbReference type="CDD" id="cd11296">
    <property type="entry name" value="O-FucT_like"/>
    <property type="match status" value="1"/>
</dbReference>